<feature type="transmembrane region" description="Helical" evidence="8">
    <location>
        <begin position="53"/>
        <end position="71"/>
    </location>
</feature>
<dbReference type="GO" id="GO:0005886">
    <property type="term" value="C:plasma membrane"/>
    <property type="evidence" value="ECO:0007669"/>
    <property type="project" value="UniProtKB-SubCell"/>
</dbReference>
<feature type="transmembrane region" description="Helical" evidence="8">
    <location>
        <begin position="12"/>
        <end position="33"/>
    </location>
</feature>
<accession>A0A7T6Z199</accession>
<feature type="transmembrane region" description="Helical" evidence="8">
    <location>
        <begin position="237"/>
        <end position="255"/>
    </location>
</feature>
<dbReference type="EMBL" id="CP054705">
    <property type="protein sequence ID" value="QQK74817.1"/>
    <property type="molecule type" value="Genomic_DNA"/>
</dbReference>
<evidence type="ECO:0000256" key="1">
    <source>
        <dbReference type="ARBA" id="ARBA00004651"/>
    </source>
</evidence>
<reference evidence="9 10" key="1">
    <citation type="submission" date="2020-06" db="EMBL/GenBank/DDBJ databases">
        <title>Genomic analysis of Salicibibacter sp. NKC5-3.</title>
        <authorList>
            <person name="Oh Y.J."/>
        </authorList>
    </citation>
    <scope>NUCLEOTIDE SEQUENCE [LARGE SCALE GENOMIC DNA]</scope>
    <source>
        <strain evidence="9 10">NKC5-3</strain>
    </source>
</reference>
<dbReference type="PANTHER" id="PTHR30047:SF7">
    <property type="entry name" value="HIGH-AFFINITY CHOLINE TRANSPORT PROTEIN"/>
    <property type="match status" value="1"/>
</dbReference>
<sequence>MKFGDLKKRVNLPVFFISGGLLVLFVVMSFLYFDGVTNFVNAGFDLSITYFGAFWQLLLLATFVVGVVLAISKYGKVRLGNKDKPSISFFKWAAILVSSGLGAGGIFWAAAEPIYYFTEVPPMHTGIANGSQEAVGVAMSQSFMSWGFTAWAVYGAISGMVIMYAHYNKSLSLKPRTLLYPIFGDKIEHNKWGIAVDVCCILGAVAGTIGTVGFFGFQLSYWLEHSFGVPDGLSTQMLVIGLLITIVTISAVTGISRGIQFLSRMNIWLIFPVGILILLLGPGAFVIDTFISSYGTYITEFMNIHTFRGDNEWLGLWMLFFFGWFIGYGPLMAMLVARVSRGRTIREVFFVVSIVAALVSNVWFTVLGGSGIFYELQNAGSVSGPLMESGLPAAVIATAEQMPLGALMAILLAILTILFVITTADSMSYSISMSVTGEGDPPKPIRVFWAVMIGVISVILINIGEGSIDAIQSFIIITAVPISIIMLPLLWGAPKVAKKMAIEQGIEEQKKQE</sequence>
<keyword evidence="3" id="KW-0813">Transport</keyword>
<evidence type="ECO:0000256" key="2">
    <source>
        <dbReference type="ARBA" id="ARBA00005658"/>
    </source>
</evidence>
<feature type="transmembrane region" description="Helical" evidence="8">
    <location>
        <begin position="194"/>
        <end position="217"/>
    </location>
</feature>
<feature type="transmembrane region" description="Helical" evidence="8">
    <location>
        <begin position="267"/>
        <end position="294"/>
    </location>
</feature>
<organism evidence="9 10">
    <name type="scientific">Salicibibacter cibarius</name>
    <dbReference type="NCBI Taxonomy" id="2743000"/>
    <lineage>
        <taxon>Bacteria</taxon>
        <taxon>Bacillati</taxon>
        <taxon>Bacillota</taxon>
        <taxon>Bacilli</taxon>
        <taxon>Bacillales</taxon>
        <taxon>Bacillaceae</taxon>
        <taxon>Salicibibacter</taxon>
    </lineage>
</organism>
<dbReference type="PANTHER" id="PTHR30047">
    <property type="entry name" value="HIGH-AFFINITY CHOLINE TRANSPORT PROTEIN-RELATED"/>
    <property type="match status" value="1"/>
</dbReference>
<keyword evidence="6 8" id="KW-1133">Transmembrane helix</keyword>
<dbReference type="KEGG" id="scia:HUG15_03825"/>
<feature type="transmembrane region" description="Helical" evidence="8">
    <location>
        <begin position="470"/>
        <end position="491"/>
    </location>
</feature>
<dbReference type="GO" id="GO:0022857">
    <property type="term" value="F:transmembrane transporter activity"/>
    <property type="evidence" value="ECO:0007669"/>
    <property type="project" value="InterPro"/>
</dbReference>
<keyword evidence="4" id="KW-1003">Cell membrane</keyword>
<keyword evidence="10" id="KW-1185">Reference proteome</keyword>
<feature type="transmembrane region" description="Helical" evidence="8">
    <location>
        <begin position="445"/>
        <end position="464"/>
    </location>
</feature>
<dbReference type="AlphaFoldDB" id="A0A7T6Z199"/>
<feature type="transmembrane region" description="Helical" evidence="8">
    <location>
        <begin position="92"/>
        <end position="111"/>
    </location>
</feature>
<evidence type="ECO:0000256" key="8">
    <source>
        <dbReference type="SAM" id="Phobius"/>
    </source>
</evidence>
<comment type="similarity">
    <text evidence="2">Belongs to the BCCT transporter (TC 2.A.15) family.</text>
</comment>
<feature type="transmembrane region" description="Helical" evidence="8">
    <location>
        <begin position="148"/>
        <end position="167"/>
    </location>
</feature>
<evidence type="ECO:0000313" key="10">
    <source>
        <dbReference type="Proteomes" id="UP000595823"/>
    </source>
</evidence>
<keyword evidence="5 8" id="KW-0812">Transmembrane</keyword>
<dbReference type="RefSeq" id="WP_200127173.1">
    <property type="nucleotide sequence ID" value="NZ_CP054705.1"/>
</dbReference>
<name>A0A7T6Z199_9BACI</name>
<evidence type="ECO:0000256" key="5">
    <source>
        <dbReference type="ARBA" id="ARBA00022692"/>
    </source>
</evidence>
<feature type="transmembrane region" description="Helical" evidence="8">
    <location>
        <begin position="314"/>
        <end position="336"/>
    </location>
</feature>
<feature type="transmembrane region" description="Helical" evidence="8">
    <location>
        <begin position="404"/>
        <end position="424"/>
    </location>
</feature>
<keyword evidence="7 8" id="KW-0472">Membrane</keyword>
<evidence type="ECO:0000256" key="7">
    <source>
        <dbReference type="ARBA" id="ARBA00023136"/>
    </source>
</evidence>
<comment type="subcellular location">
    <subcellularLocation>
        <location evidence="1">Cell membrane</location>
        <topology evidence="1">Multi-pass membrane protein</topology>
    </subcellularLocation>
</comment>
<feature type="transmembrane region" description="Helical" evidence="8">
    <location>
        <begin position="348"/>
        <end position="374"/>
    </location>
</feature>
<evidence type="ECO:0000256" key="3">
    <source>
        <dbReference type="ARBA" id="ARBA00022448"/>
    </source>
</evidence>
<evidence type="ECO:0000256" key="6">
    <source>
        <dbReference type="ARBA" id="ARBA00022989"/>
    </source>
</evidence>
<proteinExistence type="inferred from homology"/>
<gene>
    <name evidence="9" type="ORF">HUG15_03825</name>
</gene>
<dbReference type="Pfam" id="PF02028">
    <property type="entry name" value="BCCT"/>
    <property type="match status" value="1"/>
</dbReference>
<dbReference type="Proteomes" id="UP000595823">
    <property type="component" value="Chromosome"/>
</dbReference>
<evidence type="ECO:0000313" key="9">
    <source>
        <dbReference type="EMBL" id="QQK74817.1"/>
    </source>
</evidence>
<evidence type="ECO:0000256" key="4">
    <source>
        <dbReference type="ARBA" id="ARBA00022475"/>
    </source>
</evidence>
<dbReference type="InterPro" id="IPR000060">
    <property type="entry name" value="BCCT_transptr"/>
</dbReference>
<protein>
    <submittedName>
        <fullName evidence="9">BCCT family transporter</fullName>
    </submittedName>
</protein>